<evidence type="ECO:0000259" key="1">
    <source>
        <dbReference type="Pfam" id="PF00144"/>
    </source>
</evidence>
<dbReference type="EMBL" id="JBHSNF010000001">
    <property type="protein sequence ID" value="MFC5525196.1"/>
    <property type="molecule type" value="Genomic_DNA"/>
</dbReference>
<reference evidence="3" key="1">
    <citation type="journal article" date="2019" name="Int. J. Syst. Evol. Microbiol.">
        <title>The Global Catalogue of Microorganisms (GCM) 10K type strain sequencing project: providing services to taxonomists for standard genome sequencing and annotation.</title>
        <authorList>
            <consortium name="The Broad Institute Genomics Platform"/>
            <consortium name="The Broad Institute Genome Sequencing Center for Infectious Disease"/>
            <person name="Wu L."/>
            <person name="Ma J."/>
        </authorList>
    </citation>
    <scope>NUCLEOTIDE SEQUENCE [LARGE SCALE GENOMIC DNA]</scope>
    <source>
        <strain evidence="3">CGMCC 1.16619</strain>
    </source>
</reference>
<dbReference type="PANTHER" id="PTHR43283:SF7">
    <property type="entry name" value="BETA-LACTAMASE-RELATED DOMAIN-CONTAINING PROTEIN"/>
    <property type="match status" value="1"/>
</dbReference>
<dbReference type="RefSeq" id="WP_377318048.1">
    <property type="nucleotide sequence ID" value="NZ_JBHSNF010000001.1"/>
</dbReference>
<dbReference type="InterPro" id="IPR050789">
    <property type="entry name" value="Diverse_Enzym_Activities"/>
</dbReference>
<feature type="domain" description="Beta-lactamase-related" evidence="1">
    <location>
        <begin position="164"/>
        <end position="444"/>
    </location>
</feature>
<evidence type="ECO:0000313" key="3">
    <source>
        <dbReference type="Proteomes" id="UP001596114"/>
    </source>
</evidence>
<dbReference type="Gene3D" id="3.40.710.10">
    <property type="entry name" value="DD-peptidase/beta-lactamase superfamily"/>
    <property type="match status" value="1"/>
</dbReference>
<dbReference type="Proteomes" id="UP001596114">
    <property type="component" value="Unassembled WGS sequence"/>
</dbReference>
<accession>A0ABW0QJU7</accession>
<dbReference type="InterPro" id="IPR012338">
    <property type="entry name" value="Beta-lactam/transpept-like"/>
</dbReference>
<keyword evidence="2" id="KW-0378">Hydrolase</keyword>
<sequence length="473" mass="50258">MSRPSSARWQKPVTVLLASLLTATAVIVLLNREALHVATGSVSDSLCAAAFVSKVDPDRIYAEEQQPLMASIGWAVRYTVDRRSGEVRSSVLGLFPARAAYRNGLGCVVMHGNGRVPEAGGLKDPAAPDTFGPAIVTPADPALRRALDLAFAEPDPAHPRLTKAVVVLHDGKLIAERYAPGYGPETPIWGHSVTKSVIQALIGILVRQGRLRVDQPAPLAAWASPTDPHRAITVDQLLRMDSGLPFDETNGPVNPATHMWFREADSAAYAARMPLEHPPGTAWGYSNLSFALLSKLVGDATGGTAVGGEAFARRELFAPLGMHHSVIETDATGTPLGAGFMYASARDFARFGQLYLDDGVANGHRILPEGWAAYSRSQTLNTGYGAGFWTNLVNTGSVPVWDAPWGMPQLPKDMFYARGAFGQYVIIVPSERLVVVRLGLTVQGGGTGIGDATAAIIAALHRQTTAGLPAPPQ</sequence>
<dbReference type="InterPro" id="IPR001466">
    <property type="entry name" value="Beta-lactam-related"/>
</dbReference>
<comment type="caution">
    <text evidence="2">The sequence shown here is derived from an EMBL/GenBank/DDBJ whole genome shotgun (WGS) entry which is preliminary data.</text>
</comment>
<protein>
    <submittedName>
        <fullName evidence="2">Serine hydrolase domain-containing protein</fullName>
        <ecNumber evidence="2">3.-.-.-</ecNumber>
    </submittedName>
</protein>
<evidence type="ECO:0000313" key="2">
    <source>
        <dbReference type="EMBL" id="MFC5525196.1"/>
    </source>
</evidence>
<dbReference type="GO" id="GO:0016787">
    <property type="term" value="F:hydrolase activity"/>
    <property type="evidence" value="ECO:0007669"/>
    <property type="project" value="UniProtKB-KW"/>
</dbReference>
<dbReference type="PANTHER" id="PTHR43283">
    <property type="entry name" value="BETA-LACTAMASE-RELATED"/>
    <property type="match status" value="1"/>
</dbReference>
<organism evidence="2 3">
    <name type="scientific">Rhodanobacter ginsengisoli</name>
    <dbReference type="NCBI Taxonomy" id="418646"/>
    <lineage>
        <taxon>Bacteria</taxon>
        <taxon>Pseudomonadati</taxon>
        <taxon>Pseudomonadota</taxon>
        <taxon>Gammaproteobacteria</taxon>
        <taxon>Lysobacterales</taxon>
        <taxon>Rhodanobacteraceae</taxon>
        <taxon>Rhodanobacter</taxon>
    </lineage>
</organism>
<keyword evidence="3" id="KW-1185">Reference proteome</keyword>
<dbReference type="SUPFAM" id="SSF56601">
    <property type="entry name" value="beta-lactamase/transpeptidase-like"/>
    <property type="match status" value="1"/>
</dbReference>
<gene>
    <name evidence="2" type="ORF">ACFPPA_05515</name>
</gene>
<dbReference type="EC" id="3.-.-.-" evidence="2"/>
<name>A0ABW0QJU7_9GAMM</name>
<proteinExistence type="predicted"/>
<dbReference type="Pfam" id="PF00144">
    <property type="entry name" value="Beta-lactamase"/>
    <property type="match status" value="1"/>
</dbReference>